<sequence length="73" mass="8774">MDCQITVTDFVERETAIYVKIDVYDHQKNQWYQEELRFLGELLYGELVHPKKSPLTEQCRLGTIAYVRAYFNR</sequence>
<gene>
    <name evidence="1" type="ORF">AUO94_15455</name>
</gene>
<evidence type="ECO:0000313" key="1">
    <source>
        <dbReference type="EMBL" id="ALS79929.1"/>
    </source>
</evidence>
<protein>
    <submittedName>
        <fullName evidence="1">Uncharacterized protein</fullName>
    </submittedName>
</protein>
<accession>A0ABM5WZZ6</accession>
<name>A0ABM5WZZ6_9BACL</name>
<organism evidence="1 2">
    <name type="scientific">Planococcus kocurii</name>
    <dbReference type="NCBI Taxonomy" id="1374"/>
    <lineage>
        <taxon>Bacteria</taxon>
        <taxon>Bacillati</taxon>
        <taxon>Bacillota</taxon>
        <taxon>Bacilli</taxon>
        <taxon>Bacillales</taxon>
        <taxon>Caryophanaceae</taxon>
        <taxon>Planococcus</taxon>
    </lineage>
</organism>
<dbReference type="RefSeq" id="WP_058386570.1">
    <property type="nucleotide sequence ID" value="NZ_CP013661.2"/>
</dbReference>
<evidence type="ECO:0000313" key="2">
    <source>
        <dbReference type="Proteomes" id="UP000065533"/>
    </source>
</evidence>
<keyword evidence="2" id="KW-1185">Reference proteome</keyword>
<reference evidence="1" key="1">
    <citation type="submission" date="2016-01" db="EMBL/GenBank/DDBJ databases">
        <title>Complete genome of Planococcus kocurri type strain.</title>
        <authorList>
            <person name="See-Too W.S."/>
        </authorList>
    </citation>
    <scope>NUCLEOTIDE SEQUENCE [LARGE SCALE GENOMIC DNA]</scope>
    <source>
        <strain evidence="1">ATCC 43650</strain>
    </source>
</reference>
<proteinExistence type="predicted"/>
<dbReference type="Proteomes" id="UP000065533">
    <property type="component" value="Chromosome"/>
</dbReference>
<dbReference type="EMBL" id="CP013661">
    <property type="protein sequence ID" value="ALS79929.1"/>
    <property type="molecule type" value="Genomic_DNA"/>
</dbReference>